<gene>
    <name evidence="2" type="ORF">PXEA_LOCUS10711</name>
</gene>
<evidence type="ECO:0000313" key="2">
    <source>
        <dbReference type="EMBL" id="VEL17271.1"/>
    </source>
</evidence>
<feature type="region of interest" description="Disordered" evidence="1">
    <location>
        <begin position="1"/>
        <end position="22"/>
    </location>
</feature>
<evidence type="ECO:0000256" key="1">
    <source>
        <dbReference type="SAM" id="MobiDB-lite"/>
    </source>
</evidence>
<keyword evidence="3" id="KW-1185">Reference proteome</keyword>
<sequence>MRDHPNTLGHLAAPHSTAGTCTGSLRWPRPAVVLPPVAALFTGRPPRGRDSNRPVSGVLSSSEKHTNVVDATRHDAIRGLVPAPGTDRCLA</sequence>
<organism evidence="2 3">
    <name type="scientific">Protopolystoma xenopodis</name>
    <dbReference type="NCBI Taxonomy" id="117903"/>
    <lineage>
        <taxon>Eukaryota</taxon>
        <taxon>Metazoa</taxon>
        <taxon>Spiralia</taxon>
        <taxon>Lophotrochozoa</taxon>
        <taxon>Platyhelminthes</taxon>
        <taxon>Monogenea</taxon>
        <taxon>Polyopisthocotylea</taxon>
        <taxon>Polystomatidea</taxon>
        <taxon>Polystomatidae</taxon>
        <taxon>Protopolystoma</taxon>
    </lineage>
</organism>
<comment type="caution">
    <text evidence="2">The sequence shown here is derived from an EMBL/GenBank/DDBJ whole genome shotgun (WGS) entry which is preliminary data.</text>
</comment>
<proteinExistence type="predicted"/>
<protein>
    <submittedName>
        <fullName evidence="2">Uncharacterized protein</fullName>
    </submittedName>
</protein>
<reference evidence="2" key="1">
    <citation type="submission" date="2018-11" db="EMBL/GenBank/DDBJ databases">
        <authorList>
            <consortium name="Pathogen Informatics"/>
        </authorList>
    </citation>
    <scope>NUCLEOTIDE SEQUENCE</scope>
</reference>
<dbReference type="EMBL" id="CAAALY010031870">
    <property type="protein sequence ID" value="VEL17271.1"/>
    <property type="molecule type" value="Genomic_DNA"/>
</dbReference>
<name>A0A448WQ09_9PLAT</name>
<evidence type="ECO:0000313" key="3">
    <source>
        <dbReference type="Proteomes" id="UP000784294"/>
    </source>
</evidence>
<accession>A0A448WQ09</accession>
<feature type="region of interest" description="Disordered" evidence="1">
    <location>
        <begin position="42"/>
        <end position="67"/>
    </location>
</feature>
<dbReference type="Proteomes" id="UP000784294">
    <property type="component" value="Unassembled WGS sequence"/>
</dbReference>
<dbReference type="AlphaFoldDB" id="A0A448WQ09"/>